<dbReference type="InterPro" id="IPR029058">
    <property type="entry name" value="AB_hydrolase_fold"/>
</dbReference>
<name>A0A0N0V5I3_FUSLA</name>
<keyword evidence="3" id="KW-1185">Reference proteome</keyword>
<dbReference type="InterPro" id="IPR052897">
    <property type="entry name" value="Sec-Metab_Biosynth_Hydrolase"/>
</dbReference>
<dbReference type="SUPFAM" id="SSF53474">
    <property type="entry name" value="alpha/beta-Hydrolases"/>
    <property type="match status" value="1"/>
</dbReference>
<organism evidence="2 3">
    <name type="scientific">Fusarium langsethiae</name>
    <dbReference type="NCBI Taxonomy" id="179993"/>
    <lineage>
        <taxon>Eukaryota</taxon>
        <taxon>Fungi</taxon>
        <taxon>Dikarya</taxon>
        <taxon>Ascomycota</taxon>
        <taxon>Pezizomycotina</taxon>
        <taxon>Sordariomycetes</taxon>
        <taxon>Hypocreomycetidae</taxon>
        <taxon>Hypocreales</taxon>
        <taxon>Nectriaceae</taxon>
        <taxon>Fusarium</taxon>
    </lineage>
</organism>
<comment type="caution">
    <text evidence="2">The sequence shown here is derived from an EMBL/GenBank/DDBJ whole genome shotgun (WGS) entry which is preliminary data.</text>
</comment>
<protein>
    <recommendedName>
        <fullName evidence="1">AB hydrolase-1 domain-containing protein</fullName>
    </recommendedName>
</protein>
<dbReference type="InterPro" id="IPR000073">
    <property type="entry name" value="AB_hydrolase_1"/>
</dbReference>
<dbReference type="AlphaFoldDB" id="A0A0N0V5I3"/>
<reference evidence="2 3" key="1">
    <citation type="submission" date="2015-04" db="EMBL/GenBank/DDBJ databases">
        <title>The draft genome sequence of Fusarium langsethiae, a T-2/HT-2 mycotoxin producer.</title>
        <authorList>
            <person name="Lysoe E."/>
            <person name="Divon H.H."/>
            <person name="Terzi V."/>
            <person name="Orru L."/>
            <person name="Lamontanara A."/>
            <person name="Kolseth A.-K."/>
            <person name="Frandsen R.J."/>
            <person name="Nielsen K."/>
            <person name="Thrane U."/>
        </authorList>
    </citation>
    <scope>NUCLEOTIDE SEQUENCE [LARGE SCALE GENOMIC DNA]</scope>
    <source>
        <strain evidence="2 3">Fl201059</strain>
    </source>
</reference>
<evidence type="ECO:0000313" key="3">
    <source>
        <dbReference type="Proteomes" id="UP000037904"/>
    </source>
</evidence>
<evidence type="ECO:0000259" key="1">
    <source>
        <dbReference type="Pfam" id="PF12697"/>
    </source>
</evidence>
<feature type="domain" description="AB hydrolase-1" evidence="1">
    <location>
        <begin position="4"/>
        <end position="236"/>
    </location>
</feature>
<evidence type="ECO:0000313" key="2">
    <source>
        <dbReference type="EMBL" id="KPA38027.1"/>
    </source>
</evidence>
<dbReference type="PANTHER" id="PTHR37017">
    <property type="entry name" value="AB HYDROLASE-1 DOMAIN-CONTAINING PROTEIN-RELATED"/>
    <property type="match status" value="1"/>
</dbReference>
<dbReference type="Gene3D" id="3.40.50.1820">
    <property type="entry name" value="alpha/beta hydrolase"/>
    <property type="match status" value="1"/>
</dbReference>
<dbReference type="EMBL" id="JXCE01000327">
    <property type="protein sequence ID" value="KPA38027.1"/>
    <property type="molecule type" value="Genomic_DNA"/>
</dbReference>
<accession>A0A0N0V5I3</accession>
<dbReference type="OrthoDB" id="1263307at2759"/>
<gene>
    <name evidence="2" type="ORF">FLAG1_09150</name>
</gene>
<dbReference type="Proteomes" id="UP000037904">
    <property type="component" value="Unassembled WGS sequence"/>
</dbReference>
<proteinExistence type="predicted"/>
<dbReference type="PANTHER" id="PTHR37017:SF13">
    <property type="entry name" value="AB HYDROLASE-1 DOMAIN-CONTAINING PROTEIN"/>
    <property type="match status" value="1"/>
</dbReference>
<sequence>MATVVIIPGSFASPSLYEPLARSFARDGIQSEIVDLPSVGRKEGKNPATMSDDVDEIVSIVEILLDQDKEVILLAHSYGGVPATQSLETLSRKARQSQGKNSGVTDIIYLAAVALPVGGSVMSLLTAPDYLIIEDDYMTLTPECAPFLHSELPPEEAFKLAKELPQHSTASYKDQLTYPGYQDAQVHYIICEQDELIIPEYQSGMVELLKGMTNGKVGVHKIQSGHTPNLTQPDTLTKIIRQIVEDK</sequence>
<dbReference type="Pfam" id="PF12697">
    <property type="entry name" value="Abhydrolase_6"/>
    <property type="match status" value="1"/>
</dbReference>